<dbReference type="GO" id="GO:0016779">
    <property type="term" value="F:nucleotidyltransferase activity"/>
    <property type="evidence" value="ECO:0007669"/>
    <property type="project" value="UniProtKB-KW"/>
</dbReference>
<keyword evidence="3" id="KW-0548">Nucleotidyltransferase</keyword>
<evidence type="ECO:0000256" key="2">
    <source>
        <dbReference type="ARBA" id="ARBA00022679"/>
    </source>
</evidence>
<evidence type="ECO:0000313" key="10">
    <source>
        <dbReference type="Proteomes" id="UP000741360"/>
    </source>
</evidence>
<name>A0A932GR66_UNCTE</name>
<organism evidence="9 10">
    <name type="scientific">Tectimicrobiota bacterium</name>
    <dbReference type="NCBI Taxonomy" id="2528274"/>
    <lineage>
        <taxon>Bacteria</taxon>
        <taxon>Pseudomonadati</taxon>
        <taxon>Nitrospinota/Tectimicrobiota group</taxon>
        <taxon>Candidatus Tectimicrobiota</taxon>
    </lineage>
</organism>
<dbReference type="InterPro" id="IPR052038">
    <property type="entry name" value="Type-VII_TA_antitoxin"/>
</dbReference>
<evidence type="ECO:0000256" key="6">
    <source>
        <dbReference type="ARBA" id="ARBA00022840"/>
    </source>
</evidence>
<gene>
    <name evidence="9" type="ORF">HYY65_12585</name>
</gene>
<keyword evidence="2" id="KW-0808">Transferase</keyword>
<sequence>MKTSIEIRKDRIADFCRRHCIRKLALFGSVLREDFGPESDVDVLVEFEPGARVGLFKLYDLEQELLAVLGGCKKVDINTPRSLSKYFRDEVLAKAEVVYGQA</sequence>
<keyword evidence="7" id="KW-0460">Magnesium</keyword>
<dbReference type="PANTHER" id="PTHR33571">
    <property type="entry name" value="SSL8005 PROTEIN"/>
    <property type="match status" value="1"/>
</dbReference>
<keyword evidence="6" id="KW-0067">ATP-binding</keyword>
<dbReference type="GO" id="GO:0046872">
    <property type="term" value="F:metal ion binding"/>
    <property type="evidence" value="ECO:0007669"/>
    <property type="project" value="UniProtKB-KW"/>
</dbReference>
<accession>A0A932GR66</accession>
<dbReference type="CDD" id="cd05403">
    <property type="entry name" value="NT_KNTase_like"/>
    <property type="match status" value="1"/>
</dbReference>
<comment type="caution">
    <text evidence="9">The sequence shown here is derived from an EMBL/GenBank/DDBJ whole genome shotgun (WGS) entry which is preliminary data.</text>
</comment>
<keyword evidence="4" id="KW-0479">Metal-binding</keyword>
<evidence type="ECO:0000256" key="4">
    <source>
        <dbReference type="ARBA" id="ARBA00022723"/>
    </source>
</evidence>
<evidence type="ECO:0000256" key="7">
    <source>
        <dbReference type="ARBA" id="ARBA00022842"/>
    </source>
</evidence>
<proteinExistence type="predicted"/>
<dbReference type="EMBL" id="JACPSX010000242">
    <property type="protein sequence ID" value="MBI3015861.1"/>
    <property type="molecule type" value="Genomic_DNA"/>
</dbReference>
<reference evidence="9" key="1">
    <citation type="submission" date="2020-07" db="EMBL/GenBank/DDBJ databases">
        <title>Huge and variable diversity of episymbiotic CPR bacteria and DPANN archaea in groundwater ecosystems.</title>
        <authorList>
            <person name="He C.Y."/>
            <person name="Keren R."/>
            <person name="Whittaker M."/>
            <person name="Farag I.F."/>
            <person name="Doudna J."/>
            <person name="Cate J.H.D."/>
            <person name="Banfield J.F."/>
        </authorList>
    </citation>
    <scope>NUCLEOTIDE SEQUENCE</scope>
    <source>
        <strain evidence="9">NC_groundwater_717_Ag_S-0.2um_59_8</strain>
    </source>
</reference>
<dbReference type="PANTHER" id="PTHR33571:SF12">
    <property type="entry name" value="BSL3053 PROTEIN"/>
    <property type="match status" value="1"/>
</dbReference>
<feature type="domain" description="Polymerase beta nucleotidyltransferase" evidence="8">
    <location>
        <begin position="12"/>
        <end position="101"/>
    </location>
</feature>
<dbReference type="AlphaFoldDB" id="A0A932GR66"/>
<keyword evidence="5" id="KW-0547">Nucleotide-binding</keyword>
<evidence type="ECO:0000259" key="8">
    <source>
        <dbReference type="Pfam" id="PF18765"/>
    </source>
</evidence>
<dbReference type="Proteomes" id="UP000741360">
    <property type="component" value="Unassembled WGS sequence"/>
</dbReference>
<protein>
    <submittedName>
        <fullName evidence="9">Nucleotidyltransferase family protein</fullName>
    </submittedName>
</protein>
<evidence type="ECO:0000256" key="1">
    <source>
        <dbReference type="ARBA" id="ARBA00001946"/>
    </source>
</evidence>
<evidence type="ECO:0000256" key="5">
    <source>
        <dbReference type="ARBA" id="ARBA00022741"/>
    </source>
</evidence>
<dbReference type="InterPro" id="IPR041633">
    <property type="entry name" value="Polbeta"/>
</dbReference>
<evidence type="ECO:0000313" key="9">
    <source>
        <dbReference type="EMBL" id="MBI3015861.1"/>
    </source>
</evidence>
<dbReference type="Gene3D" id="3.30.460.10">
    <property type="entry name" value="Beta Polymerase, domain 2"/>
    <property type="match status" value="1"/>
</dbReference>
<dbReference type="SUPFAM" id="SSF81301">
    <property type="entry name" value="Nucleotidyltransferase"/>
    <property type="match status" value="1"/>
</dbReference>
<dbReference type="Pfam" id="PF18765">
    <property type="entry name" value="Polbeta"/>
    <property type="match status" value="1"/>
</dbReference>
<dbReference type="InterPro" id="IPR043519">
    <property type="entry name" value="NT_sf"/>
</dbReference>
<evidence type="ECO:0000256" key="3">
    <source>
        <dbReference type="ARBA" id="ARBA00022695"/>
    </source>
</evidence>
<dbReference type="GO" id="GO:0005524">
    <property type="term" value="F:ATP binding"/>
    <property type="evidence" value="ECO:0007669"/>
    <property type="project" value="UniProtKB-KW"/>
</dbReference>
<comment type="cofactor">
    <cofactor evidence="1">
        <name>Mg(2+)</name>
        <dbReference type="ChEBI" id="CHEBI:18420"/>
    </cofactor>
</comment>